<dbReference type="Proteomes" id="UP000803844">
    <property type="component" value="Unassembled WGS sequence"/>
</dbReference>
<keyword evidence="3" id="KW-1185">Reference proteome</keyword>
<reference evidence="2" key="1">
    <citation type="journal article" date="2020" name="Phytopathology">
        <title>Genome sequence of the chestnut blight fungus Cryphonectria parasitica EP155: A fundamental resource for an archetypical invasive plant pathogen.</title>
        <authorList>
            <person name="Crouch J.A."/>
            <person name="Dawe A."/>
            <person name="Aerts A."/>
            <person name="Barry K."/>
            <person name="Churchill A.C.L."/>
            <person name="Grimwood J."/>
            <person name="Hillman B."/>
            <person name="Milgroom M.G."/>
            <person name="Pangilinan J."/>
            <person name="Smith M."/>
            <person name="Salamov A."/>
            <person name="Schmutz J."/>
            <person name="Yadav J."/>
            <person name="Grigoriev I.V."/>
            <person name="Nuss D."/>
        </authorList>
    </citation>
    <scope>NUCLEOTIDE SEQUENCE</scope>
    <source>
        <strain evidence="2">EP155</strain>
    </source>
</reference>
<organism evidence="2 3">
    <name type="scientific">Cryphonectria parasitica (strain ATCC 38755 / EP155)</name>
    <dbReference type="NCBI Taxonomy" id="660469"/>
    <lineage>
        <taxon>Eukaryota</taxon>
        <taxon>Fungi</taxon>
        <taxon>Dikarya</taxon>
        <taxon>Ascomycota</taxon>
        <taxon>Pezizomycotina</taxon>
        <taxon>Sordariomycetes</taxon>
        <taxon>Sordariomycetidae</taxon>
        <taxon>Diaporthales</taxon>
        <taxon>Cryphonectriaceae</taxon>
        <taxon>Cryphonectria-Endothia species complex</taxon>
        <taxon>Cryphonectria</taxon>
    </lineage>
</organism>
<feature type="region of interest" description="Disordered" evidence="1">
    <location>
        <begin position="53"/>
        <end position="72"/>
    </location>
</feature>
<evidence type="ECO:0000256" key="1">
    <source>
        <dbReference type="SAM" id="MobiDB-lite"/>
    </source>
</evidence>
<dbReference type="RefSeq" id="XP_040771525.1">
    <property type="nucleotide sequence ID" value="XM_040915064.1"/>
</dbReference>
<name>A0A9P4XTC4_CRYP1</name>
<accession>A0A9P4XTC4</accession>
<sequence>MILKFKMEEEVVGNGGHRPIIHCAALLPSSQPQQRTCEARVQLLHGQWISSNASAPLPLPPPVHPSAVPTLP</sequence>
<proteinExistence type="predicted"/>
<dbReference type="AlphaFoldDB" id="A0A9P4XTC4"/>
<protein>
    <submittedName>
        <fullName evidence="2">Uncharacterized protein</fullName>
    </submittedName>
</protein>
<dbReference type="EMBL" id="MU032352">
    <property type="protein sequence ID" value="KAF3760546.1"/>
    <property type="molecule type" value="Genomic_DNA"/>
</dbReference>
<comment type="caution">
    <text evidence="2">The sequence shown here is derived from an EMBL/GenBank/DDBJ whole genome shotgun (WGS) entry which is preliminary data.</text>
</comment>
<evidence type="ECO:0000313" key="2">
    <source>
        <dbReference type="EMBL" id="KAF3760546.1"/>
    </source>
</evidence>
<evidence type="ECO:0000313" key="3">
    <source>
        <dbReference type="Proteomes" id="UP000803844"/>
    </source>
</evidence>
<gene>
    <name evidence="2" type="ORF">M406DRAFT_103378</name>
</gene>
<dbReference type="GeneID" id="63832193"/>